<dbReference type="AlphaFoldDB" id="A0A1A6GZ86"/>
<dbReference type="GO" id="GO:0035458">
    <property type="term" value="P:cellular response to interferon-beta"/>
    <property type="evidence" value="ECO:0007669"/>
    <property type="project" value="TreeGrafter"/>
</dbReference>
<dbReference type="SUPFAM" id="SSF52540">
    <property type="entry name" value="P-loop containing nucleoside triphosphate hydrolases"/>
    <property type="match status" value="1"/>
</dbReference>
<dbReference type="GO" id="GO:0005789">
    <property type="term" value="C:endoplasmic reticulum membrane"/>
    <property type="evidence" value="ECO:0007669"/>
    <property type="project" value="TreeGrafter"/>
</dbReference>
<keyword evidence="7" id="KW-1185">Reference proteome</keyword>
<dbReference type="GO" id="GO:0003924">
    <property type="term" value="F:GTPase activity"/>
    <property type="evidence" value="ECO:0007669"/>
    <property type="project" value="TreeGrafter"/>
</dbReference>
<keyword evidence="3" id="KW-0378">Hydrolase</keyword>
<dbReference type="GO" id="GO:0045087">
    <property type="term" value="P:innate immune response"/>
    <property type="evidence" value="ECO:0007669"/>
    <property type="project" value="TreeGrafter"/>
</dbReference>
<proteinExistence type="inferred from homology"/>
<evidence type="ECO:0000256" key="2">
    <source>
        <dbReference type="ARBA" id="ARBA00022741"/>
    </source>
</evidence>
<name>A0A1A6GZ86_NEOLE</name>
<dbReference type="GO" id="GO:0000045">
    <property type="term" value="P:autophagosome assembly"/>
    <property type="evidence" value="ECO:0007669"/>
    <property type="project" value="TreeGrafter"/>
</dbReference>
<dbReference type="OrthoDB" id="422720at2759"/>
<protein>
    <recommendedName>
        <fullName evidence="5">IRG-type G domain-containing protein</fullName>
    </recommendedName>
</protein>
<dbReference type="STRING" id="56216.A0A1A6GZ86"/>
<dbReference type="PROSITE" id="PS51716">
    <property type="entry name" value="G_IRG"/>
    <property type="match status" value="1"/>
</dbReference>
<dbReference type="PANTHER" id="PTHR32341">
    <property type="entry name" value="INTERFERON-INDUCIBLE GTPASE"/>
    <property type="match status" value="1"/>
</dbReference>
<dbReference type="Gene3D" id="3.40.50.300">
    <property type="entry name" value="P-loop containing nucleotide triphosphate hydrolases"/>
    <property type="match status" value="1"/>
</dbReference>
<dbReference type="EMBL" id="LZPO01055872">
    <property type="protein sequence ID" value="OBS71648.1"/>
    <property type="molecule type" value="Genomic_DNA"/>
</dbReference>
<dbReference type="PANTHER" id="PTHR32341:SF4">
    <property type="entry name" value="INTERFERON-GAMMA-INDUCIBLE GTPASE IFGGA3 PROTEIN-RELATED"/>
    <property type="match status" value="1"/>
</dbReference>
<comment type="caution">
    <text evidence="6">The sequence shown here is derived from an EMBL/GenBank/DDBJ whole genome shotgun (WGS) entry which is preliminary data.</text>
</comment>
<feature type="domain" description="IRG-type G" evidence="5">
    <location>
        <begin position="123"/>
        <end position="182"/>
    </location>
</feature>
<comment type="similarity">
    <text evidence="1">Belongs to the TRAFAC class dynamin-like GTPase superfamily. IRG family.</text>
</comment>
<keyword evidence="4" id="KW-0342">GTP-binding</keyword>
<evidence type="ECO:0000256" key="4">
    <source>
        <dbReference type="ARBA" id="ARBA00023134"/>
    </source>
</evidence>
<accession>A0A1A6GZ86</accession>
<dbReference type="InterPro" id="IPR027417">
    <property type="entry name" value="P-loop_NTPase"/>
</dbReference>
<reference evidence="6 7" key="1">
    <citation type="submission" date="2016-06" db="EMBL/GenBank/DDBJ databases">
        <title>The Draft Genome Sequence and Annotation of the Desert Woodrat Neotoma lepida.</title>
        <authorList>
            <person name="Campbell M."/>
            <person name="Oakeson K.F."/>
            <person name="Yandell M."/>
            <person name="Halpert J.R."/>
            <person name="Dearing D."/>
        </authorList>
    </citation>
    <scope>NUCLEOTIDE SEQUENCE [LARGE SCALE GENOMIC DNA]</scope>
    <source>
        <strain evidence="6">417</strain>
        <tissue evidence="6">Liver</tissue>
    </source>
</reference>
<gene>
    <name evidence="6" type="ORF">A6R68_13776</name>
</gene>
<keyword evidence="2" id="KW-0547">Nucleotide-binding</keyword>
<dbReference type="InterPro" id="IPR030385">
    <property type="entry name" value="G_IRG_dom"/>
</dbReference>
<sequence length="182" mass="20100">MVVKTSVDSTTYSASGSPQLMLAGSRSWKMRKRLEHSGVWFLQLNIPGPFFNTAMGQLFSNTSKDEDHGDLESSFTAYFKKIKTENKIISQETISSIELHLKKGNIQGANSVIKDALKNIDNVPINIAVTGESGAGKSSFINALRGVGPEDEVGFSRDDEEKLKEKLNHYRVLFGVDDKSLE</sequence>
<evidence type="ECO:0000256" key="1">
    <source>
        <dbReference type="ARBA" id="ARBA00005429"/>
    </source>
</evidence>
<dbReference type="InterPro" id="IPR007743">
    <property type="entry name" value="Immunity-related_GTPase-like"/>
</dbReference>
<feature type="non-terminal residue" evidence="6">
    <location>
        <position position="182"/>
    </location>
</feature>
<organism evidence="6 7">
    <name type="scientific">Neotoma lepida</name>
    <name type="common">Desert woodrat</name>
    <dbReference type="NCBI Taxonomy" id="56216"/>
    <lineage>
        <taxon>Eukaryota</taxon>
        <taxon>Metazoa</taxon>
        <taxon>Chordata</taxon>
        <taxon>Craniata</taxon>
        <taxon>Vertebrata</taxon>
        <taxon>Euteleostomi</taxon>
        <taxon>Mammalia</taxon>
        <taxon>Eutheria</taxon>
        <taxon>Euarchontoglires</taxon>
        <taxon>Glires</taxon>
        <taxon>Rodentia</taxon>
        <taxon>Myomorpha</taxon>
        <taxon>Muroidea</taxon>
        <taxon>Cricetidae</taxon>
        <taxon>Neotominae</taxon>
        <taxon>Neotoma</taxon>
    </lineage>
</organism>
<dbReference type="Proteomes" id="UP000092124">
    <property type="component" value="Unassembled WGS sequence"/>
</dbReference>
<evidence type="ECO:0000259" key="5">
    <source>
        <dbReference type="PROSITE" id="PS51716"/>
    </source>
</evidence>
<dbReference type="Pfam" id="PF05049">
    <property type="entry name" value="IIGP"/>
    <property type="match status" value="1"/>
</dbReference>
<evidence type="ECO:0000313" key="6">
    <source>
        <dbReference type="EMBL" id="OBS71648.1"/>
    </source>
</evidence>
<evidence type="ECO:0000313" key="7">
    <source>
        <dbReference type="Proteomes" id="UP000092124"/>
    </source>
</evidence>
<dbReference type="GO" id="GO:0005525">
    <property type="term" value="F:GTP binding"/>
    <property type="evidence" value="ECO:0007669"/>
    <property type="project" value="UniProtKB-KW"/>
</dbReference>
<dbReference type="InterPro" id="IPR051515">
    <property type="entry name" value="IRG"/>
</dbReference>
<evidence type="ECO:0000256" key="3">
    <source>
        <dbReference type="ARBA" id="ARBA00022801"/>
    </source>
</evidence>